<dbReference type="Pfam" id="PF20243">
    <property type="entry name" value="MbnP"/>
    <property type="match status" value="1"/>
</dbReference>
<sequence length="258" mass="27808">MRTISLLLLAITMWSSSCDTAPKEDDDMTGNLEITFKVRYDNAPLVLFEEIASGQSDPTSILFKKLEFFISNIKGGNAEGLTEFKDVGYISMANSLTTAAAEAGTTFTINKLPIGAYTSLDMGIGISDAVNGTVPGDYESGSPLGLNGNYWASWNSYILSKIEGDITQSNGTKSGFLYHSGVNGMQQLLSFSKDFEIEVGQTTTLTIYVEAKDFFFKTGSEIDMITESATHSGAVGSTDYNLAKRAIENLANAMSMES</sequence>
<feature type="chain" id="PRO_5027848506" description="Copper-binding protein MbnP-like domain-containing protein" evidence="1">
    <location>
        <begin position="21"/>
        <end position="258"/>
    </location>
</feature>
<keyword evidence="1" id="KW-0732">Signal</keyword>
<evidence type="ECO:0000313" key="3">
    <source>
        <dbReference type="EMBL" id="CAA6799530.1"/>
    </source>
</evidence>
<name>A0A6S6S9A2_9BACT</name>
<protein>
    <recommendedName>
        <fullName evidence="2">Copper-binding protein MbnP-like domain-containing protein</fullName>
    </recommendedName>
</protein>
<evidence type="ECO:0000256" key="1">
    <source>
        <dbReference type="SAM" id="SignalP"/>
    </source>
</evidence>
<dbReference type="AlphaFoldDB" id="A0A6S6S9A2"/>
<dbReference type="PROSITE" id="PS51257">
    <property type="entry name" value="PROKAR_LIPOPROTEIN"/>
    <property type="match status" value="1"/>
</dbReference>
<evidence type="ECO:0000259" key="2">
    <source>
        <dbReference type="Pfam" id="PF20243"/>
    </source>
</evidence>
<dbReference type="InterPro" id="IPR046863">
    <property type="entry name" value="MbnP-like_dom"/>
</dbReference>
<gene>
    <name evidence="3" type="ORF">HELGO_WM29516</name>
</gene>
<dbReference type="EMBL" id="CACVAQ010000036">
    <property type="protein sequence ID" value="CAA6799530.1"/>
    <property type="molecule type" value="Genomic_DNA"/>
</dbReference>
<proteinExistence type="predicted"/>
<accession>A0A6S6S9A2</accession>
<feature type="domain" description="Copper-binding protein MbnP-like" evidence="2">
    <location>
        <begin position="29"/>
        <end position="224"/>
    </location>
</feature>
<feature type="signal peptide" evidence="1">
    <location>
        <begin position="1"/>
        <end position="20"/>
    </location>
</feature>
<organism evidence="3">
    <name type="scientific">uncultured Aureispira sp</name>
    <dbReference type="NCBI Taxonomy" id="1331704"/>
    <lineage>
        <taxon>Bacteria</taxon>
        <taxon>Pseudomonadati</taxon>
        <taxon>Bacteroidota</taxon>
        <taxon>Saprospiria</taxon>
        <taxon>Saprospirales</taxon>
        <taxon>Saprospiraceae</taxon>
        <taxon>Aureispira</taxon>
        <taxon>environmental samples</taxon>
    </lineage>
</organism>
<reference evidence="3" key="1">
    <citation type="submission" date="2020-01" db="EMBL/GenBank/DDBJ databases">
        <authorList>
            <person name="Meier V. D."/>
            <person name="Meier V D."/>
        </authorList>
    </citation>
    <scope>NUCLEOTIDE SEQUENCE</scope>
    <source>
        <strain evidence="3">HLG_WM_MAG_10</strain>
    </source>
</reference>